<evidence type="ECO:0000256" key="9">
    <source>
        <dbReference type="SAM" id="Phobius"/>
    </source>
</evidence>
<comment type="subcellular location">
    <subcellularLocation>
        <location evidence="1">Endoplasmic reticulum membrane</location>
        <topology evidence="1">Single-pass type II membrane protein</topology>
    </subcellularLocation>
</comment>
<evidence type="ECO:0000256" key="5">
    <source>
        <dbReference type="ARBA" id="ARBA00022824"/>
    </source>
</evidence>
<evidence type="ECO:0000256" key="7">
    <source>
        <dbReference type="ARBA" id="ARBA00023136"/>
    </source>
</evidence>
<comment type="similarity">
    <text evidence="2">Belongs to the glycosyltransferase 47 family.</text>
</comment>
<dbReference type="InterPro" id="IPR004263">
    <property type="entry name" value="Exostosin"/>
</dbReference>
<evidence type="ECO:0000313" key="12">
    <source>
        <dbReference type="EMBL" id="GMR39531.1"/>
    </source>
</evidence>
<reference evidence="13" key="1">
    <citation type="submission" date="2022-10" db="EMBL/GenBank/DDBJ databases">
        <title>Genome assembly of Pristionchus species.</title>
        <authorList>
            <person name="Yoshida K."/>
            <person name="Sommer R.J."/>
        </authorList>
    </citation>
    <scope>NUCLEOTIDE SEQUENCE [LARGE SCALE GENOMIC DNA]</scope>
    <source>
        <strain evidence="13">RS5460</strain>
    </source>
</reference>
<evidence type="ECO:0000256" key="4">
    <source>
        <dbReference type="ARBA" id="ARBA00022692"/>
    </source>
</evidence>
<dbReference type="Proteomes" id="UP001328107">
    <property type="component" value="Unassembled WGS sequence"/>
</dbReference>
<name>A0AAN5CF32_9BILA</name>
<dbReference type="PANTHER" id="PTHR48261">
    <property type="entry name" value="ACETYLGLUCOSAMINYLTRANSFERASE"/>
    <property type="match status" value="1"/>
</dbReference>
<evidence type="ECO:0000259" key="11">
    <source>
        <dbReference type="Pfam" id="PF09258"/>
    </source>
</evidence>
<proteinExistence type="inferred from homology"/>
<dbReference type="AlphaFoldDB" id="A0AAN5CF32"/>
<keyword evidence="13" id="KW-1185">Reference proteome</keyword>
<dbReference type="GO" id="GO:0015012">
    <property type="term" value="P:heparan sulfate proteoglycan biosynthetic process"/>
    <property type="evidence" value="ECO:0007669"/>
    <property type="project" value="UniProtKB-ARBA"/>
</dbReference>
<dbReference type="GO" id="GO:0005789">
    <property type="term" value="C:endoplasmic reticulum membrane"/>
    <property type="evidence" value="ECO:0007669"/>
    <property type="project" value="UniProtKB-SubCell"/>
</dbReference>
<gene>
    <name evidence="12" type="ORF">PMAYCL1PPCAC_09726</name>
</gene>
<evidence type="ECO:0000259" key="10">
    <source>
        <dbReference type="Pfam" id="PF03016"/>
    </source>
</evidence>
<dbReference type="Pfam" id="PF09258">
    <property type="entry name" value="Glyco_transf_64"/>
    <property type="match status" value="1"/>
</dbReference>
<dbReference type="PANTHER" id="PTHR48261:SF2">
    <property type="entry name" value="ACETYLGLUCOSAMINYLTRANSFERASE"/>
    <property type="match status" value="1"/>
</dbReference>
<dbReference type="GO" id="GO:0016757">
    <property type="term" value="F:glycosyltransferase activity"/>
    <property type="evidence" value="ECO:0007669"/>
    <property type="project" value="InterPro"/>
</dbReference>
<accession>A0AAN5CF32</accession>
<feature type="domain" description="Glycosyl transferase 64" evidence="11">
    <location>
        <begin position="438"/>
        <end position="667"/>
    </location>
</feature>
<dbReference type="InterPro" id="IPR040911">
    <property type="entry name" value="Exostosin_GT47"/>
</dbReference>
<dbReference type="Gene3D" id="3.90.550.10">
    <property type="entry name" value="Spore Coat Polysaccharide Biosynthesis Protein SpsA, Chain A"/>
    <property type="match status" value="1"/>
</dbReference>
<sequence length="680" mass="76864">LQDHCRRFMLSSKCMLILLCASAGTTLFFIISPYQACVPNGPGSLYITKRDALGDDDNATDSKGENTKPATFTEDLIDYSRCSPLKPLRIYVHPFEHPFAQALADHPAATEDEQRACLFIAFSNTESPALPSTWNSLGEPGINHVIVNLNDDVSITPRGNEMIVQARFENGAFRSNQDFSLSPDVATFVNTTWQNRPSIMPLKRPIDYSLVVDLPDTKDSKIPEVHCVGDCSSSLLASFYCFLPPSGNFHSRLLSSLRAACIPVVLSTTQRLPFQDHLDWRLASFRFAKSMLPHIPEILEELEKEDVMELRRRGKVFLARLDDAQALSKSLVAALSERVQVNLELYPEVEANLIAPNNKFSNITFKALRIQSLTGKQKFTANNMYSRARWNSGRDLTYTPRSVHDAPPMPGDAAMYEGTRENLIGSSRLGLSIDADQFTVIILTYNRDNGVRKIIESLRDCPHLNKIIIVWNNLERRPNGTWPEIHVPVEFILAERNSLISRFLPYDRIQTDAVVSMDDDTGLGQPELTFAFRMWRENRDRIVGFPERVHKAHNGKLTYAISGLCQYSLVLTGFALMHKEFLYEFVYNQHPTILDHIHNHRNCEDIAMNFLIAHLTRRPPLRVIKKKSMSNGSRAGLSARGGHYTRRSECIQMFTQLYGYNPLLFSQELARPNGNCVAGL</sequence>
<keyword evidence="5" id="KW-0256">Endoplasmic reticulum</keyword>
<keyword evidence="4 9" id="KW-0812">Transmembrane</keyword>
<organism evidence="12 13">
    <name type="scientific">Pristionchus mayeri</name>
    <dbReference type="NCBI Taxonomy" id="1317129"/>
    <lineage>
        <taxon>Eukaryota</taxon>
        <taxon>Metazoa</taxon>
        <taxon>Ecdysozoa</taxon>
        <taxon>Nematoda</taxon>
        <taxon>Chromadorea</taxon>
        <taxon>Rhabditida</taxon>
        <taxon>Rhabditina</taxon>
        <taxon>Diplogasteromorpha</taxon>
        <taxon>Diplogasteroidea</taxon>
        <taxon>Neodiplogasteridae</taxon>
        <taxon>Pristionchus</taxon>
    </lineage>
</organism>
<evidence type="ECO:0000313" key="13">
    <source>
        <dbReference type="Proteomes" id="UP001328107"/>
    </source>
</evidence>
<keyword evidence="7 9" id="KW-0472">Membrane</keyword>
<keyword evidence="3" id="KW-0808">Transferase</keyword>
<dbReference type="InterPro" id="IPR015338">
    <property type="entry name" value="GT64_dom"/>
</dbReference>
<evidence type="ECO:0000256" key="6">
    <source>
        <dbReference type="ARBA" id="ARBA00022989"/>
    </source>
</evidence>
<dbReference type="SUPFAM" id="SSF53448">
    <property type="entry name" value="Nucleotide-diphospho-sugar transferases"/>
    <property type="match status" value="1"/>
</dbReference>
<keyword evidence="6 9" id="KW-1133">Transmembrane helix</keyword>
<dbReference type="Pfam" id="PF03016">
    <property type="entry name" value="Exostosin_GT47"/>
    <property type="match status" value="1"/>
</dbReference>
<dbReference type="InterPro" id="IPR029044">
    <property type="entry name" value="Nucleotide-diphossugar_trans"/>
</dbReference>
<evidence type="ECO:0000256" key="1">
    <source>
        <dbReference type="ARBA" id="ARBA00004648"/>
    </source>
</evidence>
<evidence type="ECO:0000256" key="2">
    <source>
        <dbReference type="ARBA" id="ARBA00010271"/>
    </source>
</evidence>
<keyword evidence="8" id="KW-1015">Disulfide bond</keyword>
<evidence type="ECO:0000256" key="8">
    <source>
        <dbReference type="ARBA" id="ARBA00023157"/>
    </source>
</evidence>
<feature type="non-terminal residue" evidence="12">
    <location>
        <position position="1"/>
    </location>
</feature>
<feature type="transmembrane region" description="Helical" evidence="9">
    <location>
        <begin position="16"/>
        <end position="34"/>
    </location>
</feature>
<dbReference type="EMBL" id="BTRK01000002">
    <property type="protein sequence ID" value="GMR39531.1"/>
    <property type="molecule type" value="Genomic_DNA"/>
</dbReference>
<evidence type="ECO:0000256" key="3">
    <source>
        <dbReference type="ARBA" id="ARBA00022679"/>
    </source>
</evidence>
<comment type="caution">
    <text evidence="12">The sequence shown here is derived from an EMBL/GenBank/DDBJ whole genome shotgun (WGS) entry which is preliminary data.</text>
</comment>
<protein>
    <submittedName>
        <fullName evidence="12">Uncharacterized protein</fullName>
    </submittedName>
</protein>
<feature type="domain" description="Exostosin GT47" evidence="10">
    <location>
        <begin position="231"/>
        <end position="302"/>
    </location>
</feature>